<dbReference type="EMBL" id="AMCI01007805">
    <property type="protein sequence ID" value="EJW92020.1"/>
    <property type="molecule type" value="Genomic_DNA"/>
</dbReference>
<dbReference type="AlphaFoldDB" id="J9BWS1"/>
<comment type="caution">
    <text evidence="1">The sequence shown here is derived from an EMBL/GenBank/DDBJ whole genome shotgun (WGS) entry which is preliminary data.</text>
</comment>
<gene>
    <name evidence="1" type="ORF">EVA_19874</name>
</gene>
<sequence>RTVEVHRSHIGKRLGNTPPIAVLYTLLKDSPEAPPLAGKNAKRE</sequence>
<accession>J9BWS1</accession>
<evidence type="ECO:0000313" key="1">
    <source>
        <dbReference type="EMBL" id="EJW92020.1"/>
    </source>
</evidence>
<name>J9BWS1_9ZZZZ</name>
<organism evidence="1">
    <name type="scientific">gut metagenome</name>
    <dbReference type="NCBI Taxonomy" id="749906"/>
    <lineage>
        <taxon>unclassified sequences</taxon>
        <taxon>metagenomes</taxon>
        <taxon>organismal metagenomes</taxon>
    </lineage>
</organism>
<feature type="non-terminal residue" evidence="1">
    <location>
        <position position="1"/>
    </location>
</feature>
<proteinExistence type="predicted"/>
<protein>
    <submittedName>
        <fullName evidence="1">Uncharacterized protein</fullName>
    </submittedName>
</protein>
<reference evidence="1" key="1">
    <citation type="journal article" date="2012" name="PLoS ONE">
        <title>Gene sets for utilization of primary and secondary nutrition supplies in the distal gut of endangered iberian lynx.</title>
        <authorList>
            <person name="Alcaide M."/>
            <person name="Messina E."/>
            <person name="Richter M."/>
            <person name="Bargiela R."/>
            <person name="Peplies J."/>
            <person name="Huws S.A."/>
            <person name="Newbold C.J."/>
            <person name="Golyshin P.N."/>
            <person name="Simon M.A."/>
            <person name="Lopez G."/>
            <person name="Yakimov M.M."/>
            <person name="Ferrer M."/>
        </authorList>
    </citation>
    <scope>NUCLEOTIDE SEQUENCE</scope>
</reference>